<name>A0A9W6TL20_9STRA</name>
<dbReference type="AlphaFoldDB" id="A0A9W6TL20"/>
<reference evidence="2" key="1">
    <citation type="submission" date="2023-04" db="EMBL/GenBank/DDBJ databases">
        <title>Phytophthora lilii NBRC 32176.</title>
        <authorList>
            <person name="Ichikawa N."/>
            <person name="Sato H."/>
            <person name="Tonouchi N."/>
        </authorList>
    </citation>
    <scope>NUCLEOTIDE SEQUENCE</scope>
    <source>
        <strain evidence="2">NBRC 32176</strain>
    </source>
</reference>
<feature type="region of interest" description="Disordered" evidence="1">
    <location>
        <begin position="1"/>
        <end position="20"/>
    </location>
</feature>
<comment type="caution">
    <text evidence="2">The sequence shown here is derived from an EMBL/GenBank/DDBJ whole genome shotgun (WGS) entry which is preliminary data.</text>
</comment>
<evidence type="ECO:0000313" key="3">
    <source>
        <dbReference type="Proteomes" id="UP001165083"/>
    </source>
</evidence>
<keyword evidence="3" id="KW-1185">Reference proteome</keyword>
<sequence length="188" mass="20283">MYIGMRRIDSPLPTPEHSLHSTNHEKLVLATPASRAPTMEHEQANIAVALRPKRSARQPPTSIELASLSVAVALSASSCVDERLKSSRMYCNVAARLENISKNKKLGLETKCRRVRRDAPDVVAVNEAAHDAEQHPRAALEAANAAVAFVVRGLGLLLGRAAPLLAQPQELLGLLRGHCALPVDETLT</sequence>
<dbReference type="OrthoDB" id="10474065at2759"/>
<gene>
    <name evidence="2" type="ORF">Plil01_000542100</name>
</gene>
<dbReference type="EMBL" id="BSXW01000227">
    <property type="protein sequence ID" value="GMF15643.1"/>
    <property type="molecule type" value="Genomic_DNA"/>
</dbReference>
<proteinExistence type="predicted"/>
<protein>
    <submittedName>
        <fullName evidence="2">Unnamed protein product</fullName>
    </submittedName>
</protein>
<evidence type="ECO:0000313" key="2">
    <source>
        <dbReference type="EMBL" id="GMF15643.1"/>
    </source>
</evidence>
<dbReference type="Proteomes" id="UP001165083">
    <property type="component" value="Unassembled WGS sequence"/>
</dbReference>
<evidence type="ECO:0000256" key="1">
    <source>
        <dbReference type="SAM" id="MobiDB-lite"/>
    </source>
</evidence>
<organism evidence="2 3">
    <name type="scientific">Phytophthora lilii</name>
    <dbReference type="NCBI Taxonomy" id="2077276"/>
    <lineage>
        <taxon>Eukaryota</taxon>
        <taxon>Sar</taxon>
        <taxon>Stramenopiles</taxon>
        <taxon>Oomycota</taxon>
        <taxon>Peronosporomycetes</taxon>
        <taxon>Peronosporales</taxon>
        <taxon>Peronosporaceae</taxon>
        <taxon>Phytophthora</taxon>
    </lineage>
</organism>
<accession>A0A9W6TL20</accession>